<keyword evidence="1" id="KW-1133">Transmembrane helix</keyword>
<dbReference type="AlphaFoldDB" id="A0AAV0TP10"/>
<keyword evidence="2" id="KW-0732">Signal</keyword>
<evidence type="ECO:0000313" key="3">
    <source>
        <dbReference type="EMBL" id="CAI5723924.1"/>
    </source>
</evidence>
<accession>A0AAV0TP10</accession>
<feature type="signal peptide" evidence="2">
    <location>
        <begin position="1"/>
        <end position="25"/>
    </location>
</feature>
<protein>
    <recommendedName>
        <fullName evidence="5">RxLR effector candidate protein</fullName>
    </recommendedName>
</protein>
<evidence type="ECO:0000256" key="2">
    <source>
        <dbReference type="SAM" id="SignalP"/>
    </source>
</evidence>
<gene>
    <name evidence="3" type="ORF">HBR001_LOCUS3234</name>
</gene>
<dbReference type="EMBL" id="CANTFL010000529">
    <property type="protein sequence ID" value="CAI5723924.1"/>
    <property type="molecule type" value="Genomic_DNA"/>
</dbReference>
<evidence type="ECO:0000313" key="4">
    <source>
        <dbReference type="Proteomes" id="UP001162031"/>
    </source>
</evidence>
<evidence type="ECO:0008006" key="5">
    <source>
        <dbReference type="Google" id="ProtNLM"/>
    </source>
</evidence>
<organism evidence="3 4">
    <name type="scientific">Hyaloperonospora brassicae</name>
    <name type="common">Brassica downy mildew</name>
    <name type="synonym">Peronospora brassicae</name>
    <dbReference type="NCBI Taxonomy" id="162125"/>
    <lineage>
        <taxon>Eukaryota</taxon>
        <taxon>Sar</taxon>
        <taxon>Stramenopiles</taxon>
        <taxon>Oomycota</taxon>
        <taxon>Peronosporomycetes</taxon>
        <taxon>Peronosporales</taxon>
        <taxon>Peronosporaceae</taxon>
        <taxon>Hyaloperonospora</taxon>
    </lineage>
</organism>
<sequence length="259" mass="28836">MKQVTALLHAVALFALCLNATTSRATATYQKCLGLEMDSMLTTPFCMELFSACQAGVDELNQKLHLTALDAFEAVRIVSANKSETETRKSERVGIVVQLAPLSDCPAAVVAESIDRRCKLTISRAETYSMMMVLDVGVGWNLESYNRHVLSDIEDNKQAPMGSRHNNGRVNGSNGAVEILDARDVPFKVDVKEVVAWTRIFVTAASVAIFLICFGLCLHQRRRLHYGYVRVPTIREMAQEARLAPQSMEIDGLDREWNR</sequence>
<evidence type="ECO:0000256" key="1">
    <source>
        <dbReference type="SAM" id="Phobius"/>
    </source>
</evidence>
<name>A0AAV0TP10_HYABA</name>
<dbReference type="Proteomes" id="UP001162031">
    <property type="component" value="Unassembled WGS sequence"/>
</dbReference>
<keyword evidence="4" id="KW-1185">Reference proteome</keyword>
<reference evidence="3" key="1">
    <citation type="submission" date="2022-12" db="EMBL/GenBank/DDBJ databases">
        <authorList>
            <person name="Webb A."/>
        </authorList>
    </citation>
    <scope>NUCLEOTIDE SEQUENCE</scope>
    <source>
        <strain evidence="3">Hp1</strain>
    </source>
</reference>
<proteinExistence type="predicted"/>
<feature type="chain" id="PRO_5043718067" description="RxLR effector candidate protein" evidence="2">
    <location>
        <begin position="26"/>
        <end position="259"/>
    </location>
</feature>
<feature type="transmembrane region" description="Helical" evidence="1">
    <location>
        <begin position="196"/>
        <end position="218"/>
    </location>
</feature>
<keyword evidence="1" id="KW-0472">Membrane</keyword>
<comment type="caution">
    <text evidence="3">The sequence shown here is derived from an EMBL/GenBank/DDBJ whole genome shotgun (WGS) entry which is preliminary data.</text>
</comment>
<keyword evidence="1" id="KW-0812">Transmembrane</keyword>